<name>A0A192D3H1_9SPHN</name>
<proteinExistence type="predicted"/>
<feature type="compositionally biased region" description="Low complexity" evidence="1">
    <location>
        <begin position="36"/>
        <end position="46"/>
    </location>
</feature>
<feature type="compositionally biased region" description="Basic and acidic residues" evidence="1">
    <location>
        <begin position="64"/>
        <end position="73"/>
    </location>
</feature>
<dbReference type="RefSeq" id="WP_068350388.1">
    <property type="nucleotide sequence ID" value="NZ_CP016033.1"/>
</dbReference>
<dbReference type="Proteomes" id="UP000078263">
    <property type="component" value="Chromosome"/>
</dbReference>
<feature type="signal peptide" evidence="2">
    <location>
        <begin position="1"/>
        <end position="21"/>
    </location>
</feature>
<dbReference type="EMBL" id="CP016033">
    <property type="protein sequence ID" value="ANK12477.1"/>
    <property type="molecule type" value="Genomic_DNA"/>
</dbReference>
<organism evidence="3 4">
    <name type="scientific">Erythrobacter neustonensis</name>
    <dbReference type="NCBI Taxonomy" id="1112"/>
    <lineage>
        <taxon>Bacteria</taxon>
        <taxon>Pseudomonadati</taxon>
        <taxon>Pseudomonadota</taxon>
        <taxon>Alphaproteobacteria</taxon>
        <taxon>Sphingomonadales</taxon>
        <taxon>Erythrobacteraceae</taxon>
        <taxon>Erythrobacter/Porphyrobacter group</taxon>
        <taxon>Erythrobacter</taxon>
    </lineage>
</organism>
<gene>
    <name evidence="3" type="ORF">A9D12_05415</name>
</gene>
<feature type="region of interest" description="Disordered" evidence="1">
    <location>
        <begin position="64"/>
        <end position="93"/>
    </location>
</feature>
<evidence type="ECO:0008006" key="5">
    <source>
        <dbReference type="Google" id="ProtNLM"/>
    </source>
</evidence>
<feature type="region of interest" description="Disordered" evidence="1">
    <location>
        <begin position="28"/>
        <end position="51"/>
    </location>
</feature>
<dbReference type="KEGG" id="pns:A9D12_05415"/>
<evidence type="ECO:0000256" key="1">
    <source>
        <dbReference type="SAM" id="MobiDB-lite"/>
    </source>
</evidence>
<sequence>MKFTAKHTATLFAATLGLSLAACEGPNENAMEDAGEANAEAVADQAEAMEDAGQITDAQEDAMVDKAEDKADAMEAQGEAMDNGTAAATPAAM</sequence>
<evidence type="ECO:0000256" key="2">
    <source>
        <dbReference type="SAM" id="SignalP"/>
    </source>
</evidence>
<dbReference type="AlphaFoldDB" id="A0A192D3H1"/>
<accession>A0A192D3H1</accession>
<evidence type="ECO:0000313" key="4">
    <source>
        <dbReference type="Proteomes" id="UP000078263"/>
    </source>
</evidence>
<feature type="chain" id="PRO_5008251723" description="Entericidin EcnAB" evidence="2">
    <location>
        <begin position="22"/>
        <end position="93"/>
    </location>
</feature>
<evidence type="ECO:0000313" key="3">
    <source>
        <dbReference type="EMBL" id="ANK12477.1"/>
    </source>
</evidence>
<reference evidence="3 4" key="1">
    <citation type="submission" date="2016-05" db="EMBL/GenBank/DDBJ databases">
        <title>Compelete Genome Sequence of Bacteriochlorophyll-Synthesizing Bacterium Porphyrobacter neustonensis DSM 9434.</title>
        <authorList>
            <person name="Shi X.-L."/>
            <person name="Wu Y.-H."/>
            <person name="Cheng H."/>
            <person name="Xu L."/>
            <person name="Zhang X.-Q."/>
            <person name="Wang C.-S."/>
            <person name="Xu X.-W."/>
        </authorList>
    </citation>
    <scope>NUCLEOTIDE SEQUENCE [LARGE SCALE GENOMIC DNA]</scope>
    <source>
        <strain evidence="3 4">DSM 9434</strain>
    </source>
</reference>
<keyword evidence="4" id="KW-1185">Reference proteome</keyword>
<keyword evidence="2" id="KW-0732">Signal</keyword>
<dbReference type="OrthoDB" id="7429147at2"/>
<protein>
    <recommendedName>
        <fullName evidence="5">Entericidin EcnAB</fullName>
    </recommendedName>
</protein>
<dbReference type="PROSITE" id="PS51257">
    <property type="entry name" value="PROKAR_LIPOPROTEIN"/>
    <property type="match status" value="1"/>
</dbReference>